<feature type="region of interest" description="Disordered" evidence="1">
    <location>
        <begin position="240"/>
        <end position="261"/>
    </location>
</feature>
<sequence length="559" mass="64271">MRKKRLRNTGHAYIGFKGKQVPAKTIGPGCNEKCFKKCQQEFDDSERQDIFSNFWKNGDINMQRQFIASCVTKTNPDRVRTKNPTSRRKSTLNYSFLKAGVKKKQVCRQFFLDTLGIKQDVVYGALEKKNSGGIVSVDGRGSHKNHVAVSDDVVEEIKSHIHSFPTVPSHYCRQSNDRVHLEADLNMSTMYRLYEELQKNEGKVCAKKSKYRDIFLKHFNIEFFSPKKHQCDMCRSFSATPDPTQEQTQEHQAHLKRKETARGYKASIKGKATGDPTIVASCFDLQKVLPCPHGEASSFYYKRKLSTYNLTFYNMSSQDLLCYMWPEHVSARGSNQIASCLWHYIQMHASLEKTVFNFISDNCAGQNRNRFVAAMFWFCMKTMSVVAKIEHGFLEVGHTQNENDSVHSVIAQAAKRIPVYTPGQWVTVARGARRNKRPYAVKEMTAQDFFDFKAISKKIKNLDNDEDGEKVRWTKIRAITFNQSENDFMTIHYDDKVCRVDLMRRKRKSDEPEGQLDLQVLSDPAGVSEDNKKDLLSLCSSNLIPPAHHQFFQKLPVLK</sequence>
<dbReference type="PANTHER" id="PTHR10773">
    <property type="entry name" value="DNA-DIRECTED RNA POLYMERASES I, II, AND III SUBUNIT RPABC2"/>
    <property type="match status" value="1"/>
</dbReference>
<feature type="domain" description="DUF7869" evidence="2">
    <location>
        <begin position="319"/>
        <end position="464"/>
    </location>
</feature>
<evidence type="ECO:0000313" key="4">
    <source>
        <dbReference type="Proteomes" id="UP000762676"/>
    </source>
</evidence>
<feature type="compositionally biased region" description="Basic and acidic residues" evidence="1">
    <location>
        <begin position="248"/>
        <end position="261"/>
    </location>
</feature>
<comment type="caution">
    <text evidence="3">The sequence shown here is derived from an EMBL/GenBank/DDBJ whole genome shotgun (WGS) entry which is preliminary data.</text>
</comment>
<dbReference type="Pfam" id="PF25273">
    <property type="entry name" value="DUF7869"/>
    <property type="match status" value="1"/>
</dbReference>
<dbReference type="Proteomes" id="UP000762676">
    <property type="component" value="Unassembled WGS sequence"/>
</dbReference>
<dbReference type="PANTHER" id="PTHR10773:SF19">
    <property type="match status" value="1"/>
</dbReference>
<protein>
    <submittedName>
        <fullName evidence="3">DNA repair protein rhp54</fullName>
    </submittedName>
</protein>
<name>A0AAV4ISD0_9GAST</name>
<accession>A0AAV4ISD0</accession>
<dbReference type="AlphaFoldDB" id="A0AAV4ISD0"/>
<evidence type="ECO:0000259" key="2">
    <source>
        <dbReference type="Pfam" id="PF25273"/>
    </source>
</evidence>
<dbReference type="EMBL" id="BMAT01013375">
    <property type="protein sequence ID" value="GFS11421.1"/>
    <property type="molecule type" value="Genomic_DNA"/>
</dbReference>
<organism evidence="3 4">
    <name type="scientific">Elysia marginata</name>
    <dbReference type="NCBI Taxonomy" id="1093978"/>
    <lineage>
        <taxon>Eukaryota</taxon>
        <taxon>Metazoa</taxon>
        <taxon>Spiralia</taxon>
        <taxon>Lophotrochozoa</taxon>
        <taxon>Mollusca</taxon>
        <taxon>Gastropoda</taxon>
        <taxon>Heterobranchia</taxon>
        <taxon>Euthyneura</taxon>
        <taxon>Panpulmonata</taxon>
        <taxon>Sacoglossa</taxon>
        <taxon>Placobranchoidea</taxon>
        <taxon>Plakobranchidae</taxon>
        <taxon>Elysia</taxon>
    </lineage>
</organism>
<gene>
    <name evidence="3" type="ORF">ElyMa_006671300</name>
</gene>
<evidence type="ECO:0000313" key="3">
    <source>
        <dbReference type="EMBL" id="GFS11421.1"/>
    </source>
</evidence>
<reference evidence="3 4" key="1">
    <citation type="journal article" date="2021" name="Elife">
        <title>Chloroplast acquisition without the gene transfer in kleptoplastic sea slugs, Plakobranchus ocellatus.</title>
        <authorList>
            <person name="Maeda T."/>
            <person name="Takahashi S."/>
            <person name="Yoshida T."/>
            <person name="Shimamura S."/>
            <person name="Takaki Y."/>
            <person name="Nagai Y."/>
            <person name="Toyoda A."/>
            <person name="Suzuki Y."/>
            <person name="Arimoto A."/>
            <person name="Ishii H."/>
            <person name="Satoh N."/>
            <person name="Nishiyama T."/>
            <person name="Hasebe M."/>
            <person name="Maruyama T."/>
            <person name="Minagawa J."/>
            <person name="Obokata J."/>
            <person name="Shigenobu S."/>
        </authorList>
    </citation>
    <scope>NUCLEOTIDE SEQUENCE [LARGE SCALE GENOMIC DNA]</scope>
</reference>
<proteinExistence type="predicted"/>
<keyword evidence="4" id="KW-1185">Reference proteome</keyword>
<dbReference type="InterPro" id="IPR057191">
    <property type="entry name" value="DUF7869"/>
</dbReference>
<evidence type="ECO:0000256" key="1">
    <source>
        <dbReference type="SAM" id="MobiDB-lite"/>
    </source>
</evidence>